<dbReference type="OrthoDB" id="1776264at2"/>
<dbReference type="InterPro" id="IPR029052">
    <property type="entry name" value="Metallo-depent_PP-like"/>
</dbReference>
<protein>
    <submittedName>
        <fullName evidence="4">Outer membrane protein assembly factor BamB</fullName>
    </submittedName>
</protein>
<evidence type="ECO:0000259" key="1">
    <source>
        <dbReference type="Pfam" id="PF00149"/>
    </source>
</evidence>
<dbReference type="InterPro" id="IPR051918">
    <property type="entry name" value="STPP_CPPED1"/>
</dbReference>
<reference evidence="4 5" key="1">
    <citation type="submission" date="2018-03" db="EMBL/GenBank/DDBJ databases">
        <title>Genomic Encyclopedia of Archaeal and Bacterial Type Strains, Phase II (KMG-II): from individual species to whole genera.</title>
        <authorList>
            <person name="Goeker M."/>
        </authorList>
    </citation>
    <scope>NUCLEOTIDE SEQUENCE [LARGE SCALE GENOMIC DNA]</scope>
    <source>
        <strain evidence="4 5">DSM 100214</strain>
    </source>
</reference>
<dbReference type="PANTHER" id="PTHR43143">
    <property type="entry name" value="METALLOPHOSPHOESTERASE, CALCINEURIN SUPERFAMILY"/>
    <property type="match status" value="1"/>
</dbReference>
<proteinExistence type="predicted"/>
<accession>A0A2V3PVX1</accession>
<dbReference type="InterPro" id="IPR004843">
    <property type="entry name" value="Calcineurin-like_PHP"/>
</dbReference>
<dbReference type="EMBL" id="QICL01000001">
    <property type="protein sequence ID" value="PXV68758.1"/>
    <property type="molecule type" value="Genomic_DNA"/>
</dbReference>
<dbReference type="InterPro" id="IPR011047">
    <property type="entry name" value="Quinoprotein_ADH-like_sf"/>
</dbReference>
<dbReference type="GO" id="GO:0016787">
    <property type="term" value="F:hydrolase activity"/>
    <property type="evidence" value="ECO:0007669"/>
    <property type="project" value="InterPro"/>
</dbReference>
<dbReference type="InterPro" id="IPR002372">
    <property type="entry name" value="PQQ_rpt_dom"/>
</dbReference>
<evidence type="ECO:0000313" key="5">
    <source>
        <dbReference type="Proteomes" id="UP000247973"/>
    </source>
</evidence>
<dbReference type="Pfam" id="PF13360">
    <property type="entry name" value="PQQ_2"/>
    <property type="match status" value="1"/>
</dbReference>
<gene>
    <name evidence="4" type="ORF">CLV62_10121</name>
</gene>
<organism evidence="4 5">
    <name type="scientific">Dysgonomonas alginatilytica</name>
    <dbReference type="NCBI Taxonomy" id="1605892"/>
    <lineage>
        <taxon>Bacteria</taxon>
        <taxon>Pseudomonadati</taxon>
        <taxon>Bacteroidota</taxon>
        <taxon>Bacteroidia</taxon>
        <taxon>Bacteroidales</taxon>
        <taxon>Dysgonomonadaceae</taxon>
        <taxon>Dysgonomonas</taxon>
    </lineage>
</organism>
<feature type="domain" description="Calcineurin-like phosphoesterase" evidence="1">
    <location>
        <begin position="117"/>
        <end position="293"/>
    </location>
</feature>
<evidence type="ECO:0000259" key="3">
    <source>
        <dbReference type="Pfam" id="PF16371"/>
    </source>
</evidence>
<dbReference type="SMART" id="SM00564">
    <property type="entry name" value="PQQ"/>
    <property type="match status" value="7"/>
</dbReference>
<feature type="domain" description="Pyrrolo-quinoline quinone repeat" evidence="2">
    <location>
        <begin position="513"/>
        <end position="738"/>
    </location>
</feature>
<dbReference type="InterPro" id="IPR032285">
    <property type="entry name" value="Metallophos_N"/>
</dbReference>
<dbReference type="Pfam" id="PF00149">
    <property type="entry name" value="Metallophos"/>
    <property type="match status" value="1"/>
</dbReference>
<dbReference type="AlphaFoldDB" id="A0A2V3PVX1"/>
<evidence type="ECO:0000313" key="4">
    <source>
        <dbReference type="EMBL" id="PXV68758.1"/>
    </source>
</evidence>
<keyword evidence="5" id="KW-1185">Reference proteome</keyword>
<dbReference type="Gene3D" id="3.60.21.10">
    <property type="match status" value="1"/>
</dbReference>
<evidence type="ECO:0000259" key="2">
    <source>
        <dbReference type="Pfam" id="PF13360"/>
    </source>
</evidence>
<dbReference type="PANTHER" id="PTHR43143:SF1">
    <property type="entry name" value="SERINE_THREONINE-PROTEIN PHOSPHATASE CPPED1"/>
    <property type="match status" value="1"/>
</dbReference>
<dbReference type="SUPFAM" id="SSF56300">
    <property type="entry name" value="Metallo-dependent phosphatases"/>
    <property type="match status" value="1"/>
</dbReference>
<comment type="caution">
    <text evidence="4">The sequence shown here is derived from an EMBL/GenBank/DDBJ whole genome shotgun (WGS) entry which is preliminary data.</text>
</comment>
<dbReference type="Pfam" id="PF16371">
    <property type="entry name" value="MetallophosN"/>
    <property type="match status" value="1"/>
</dbReference>
<dbReference type="InterPro" id="IPR018391">
    <property type="entry name" value="PQQ_b-propeller_rpt"/>
</dbReference>
<dbReference type="Gene3D" id="2.130.10.10">
    <property type="entry name" value="YVTN repeat-like/Quinoprotein amine dehydrogenase"/>
    <property type="match status" value="2"/>
</dbReference>
<dbReference type="RefSeq" id="WP_110308751.1">
    <property type="nucleotide sequence ID" value="NZ_QICL01000001.1"/>
</dbReference>
<dbReference type="InterPro" id="IPR015943">
    <property type="entry name" value="WD40/YVTN_repeat-like_dom_sf"/>
</dbReference>
<name>A0A2V3PVX1_9BACT</name>
<sequence length="828" mass="90639">MKKLILIFISTVLPLVSTFAVHTGRVYVDANKNGVYDKGEKLLKNVMVSDGLNVVVTAVDGTFELPGHAKERFVFITTPSGYKTDNAHYRAISDKNKSYDFGLDVLTGKIDADGSHNFVHIADTEIHNSVDMERWANNIRDYVADEKTAFIMHTGDICYENGLKAHIGLMNTSNMNCPVFYSIGNHDLVKGKYGEELFESIYGPVYFSFEAGNVHYVVTPMAGGDYKPGYTKEDVYRWLKNDLAHVNKNTPVIVFNHDLLSYDDKFIFGINDTEYVDLNEHNLKAWLYGHWHINFVRRQGNVLAISTANLDKGGIDHSTSAYRIVSVDKKGDVKTQLRYTYINNSIQIASIGNERASINANGKVPVSVNTYSAVSPARSVSYTCTIDDKKQAGDVALTQNTDWNWSGELQLPSSAKNRRVFVEAKVIFNNGEIAKTSESFIYQPDGKHSVKTNQDWLTLLNNSSRMGISADTLSLPLNLNWITNIKANLFFSSPIVYNNTVYVGSVDEKLSGEGGVYALDAVTGKLLWKYNTRNSVKNSIACGNGTIYAQDAEGYLYAIDAESGKLSWEKKLGINGLPALVDGLTVDNGTVFAGTGKGFAAYNAENGNEIWKNNGWGQGEGTTSTPTLGSDVVVSGSQWRGLYGNDAKTGKLLWQHTSYGLSSRGASPAIHGGLFYIISGESLFIMDVKTGAIVSRKELKVSVDVTSTPLVTDKLIVFGSVDNGLIALDRETLEQKWNVPTLPALIYTAPYTRFPVTTIETSPVLAGSTIFFGASDGILYGVNVNTGKVEWKHATGAPVFSTVAISGNTLFVTDFGGNVYGFSSVDKF</sequence>
<feature type="domain" description="Calcineurin-like phosphoesterase N-terminal" evidence="3">
    <location>
        <begin position="38"/>
        <end position="101"/>
    </location>
</feature>
<dbReference type="Proteomes" id="UP000247973">
    <property type="component" value="Unassembled WGS sequence"/>
</dbReference>
<dbReference type="SUPFAM" id="SSF50998">
    <property type="entry name" value="Quinoprotein alcohol dehydrogenase-like"/>
    <property type="match status" value="2"/>
</dbReference>